<dbReference type="SUPFAM" id="SSF48403">
    <property type="entry name" value="Ankyrin repeat"/>
    <property type="match status" value="1"/>
</dbReference>
<name>W4JQI3_HETIT</name>
<gene>
    <name evidence="2" type="ORF">HETIRDRAFT_330631</name>
</gene>
<evidence type="ECO:0000313" key="2">
    <source>
        <dbReference type="EMBL" id="ETW75151.1"/>
    </source>
</evidence>
<dbReference type="GeneID" id="20671594"/>
<dbReference type="InterPro" id="IPR036770">
    <property type="entry name" value="Ankyrin_rpt-contain_sf"/>
</dbReference>
<sequence length="506" mass="57749">SHPAYGEIAKLSGWFIIRDCIWREFFHVMNSKSEDLHRLSVTFFDRFGNIRPGIVHDNYHKGLGTWGEELNDGRLVHIKDIKVKDELKHTGVDSLCLDSFLKSVHVDAQTFVFFSPGKRLPEGPLKELYDRQTELFRKFHFRRVGRTMYLGYCPNKEHPSRQVAAADDIGDFHTRPEGAEAQTTHCTSWVRDEWRENLDEAGMNVCIHATHAMAPTLVHEQDDLGYTPLHIAASLGNVRAVQDLIALGVEEDLAKRDYGDGRTPLEVCMKQACDSKEKQETYVELDTDYLRVQWLLQQAMGYPGLENEVLYVRKRKFGCTCEQCEDGWLSPRMRFRLYSYDLTSFSFIQFPCGPEDARFDLILPYLPVPLQQYVTKSFYNGYRTLFKAISATLSNTQPEISSIPTRQNLLDQLNLSAPVPSGLDILSANHYLEKQGKVEYALNCVLSCATDQSPLGDYTFDGMWDNDEDEDRDYLDLPKCANDLNIRQVSVKLGLASLPRGGSCEI</sequence>
<dbReference type="Pfam" id="PF00023">
    <property type="entry name" value="Ank"/>
    <property type="match status" value="1"/>
</dbReference>
<protein>
    <submittedName>
        <fullName evidence="2">Uncharacterized protein</fullName>
    </submittedName>
</protein>
<dbReference type="PROSITE" id="PS50088">
    <property type="entry name" value="ANK_REPEAT"/>
    <property type="match status" value="1"/>
</dbReference>
<dbReference type="HOGENOM" id="CLU_461560_0_0_1"/>
<evidence type="ECO:0000256" key="1">
    <source>
        <dbReference type="PROSITE-ProRule" id="PRU00023"/>
    </source>
</evidence>
<dbReference type="InParanoid" id="W4JQI3"/>
<dbReference type="PROSITE" id="PS50297">
    <property type="entry name" value="ANK_REP_REGION"/>
    <property type="match status" value="1"/>
</dbReference>
<dbReference type="Gene3D" id="1.25.40.20">
    <property type="entry name" value="Ankyrin repeat-containing domain"/>
    <property type="match status" value="1"/>
</dbReference>
<reference evidence="2 3" key="1">
    <citation type="journal article" date="2012" name="New Phytol.">
        <title>Insight into trade-off between wood decay and parasitism from the genome of a fungal forest pathogen.</title>
        <authorList>
            <person name="Olson A."/>
            <person name="Aerts A."/>
            <person name="Asiegbu F."/>
            <person name="Belbahri L."/>
            <person name="Bouzid O."/>
            <person name="Broberg A."/>
            <person name="Canback B."/>
            <person name="Coutinho P.M."/>
            <person name="Cullen D."/>
            <person name="Dalman K."/>
            <person name="Deflorio G."/>
            <person name="van Diepen L.T."/>
            <person name="Dunand C."/>
            <person name="Duplessis S."/>
            <person name="Durling M."/>
            <person name="Gonthier P."/>
            <person name="Grimwood J."/>
            <person name="Fossdal C.G."/>
            <person name="Hansson D."/>
            <person name="Henrissat B."/>
            <person name="Hietala A."/>
            <person name="Himmelstrand K."/>
            <person name="Hoffmeister D."/>
            <person name="Hogberg N."/>
            <person name="James T.Y."/>
            <person name="Karlsson M."/>
            <person name="Kohler A."/>
            <person name="Kues U."/>
            <person name="Lee Y.H."/>
            <person name="Lin Y.C."/>
            <person name="Lind M."/>
            <person name="Lindquist E."/>
            <person name="Lombard V."/>
            <person name="Lucas S."/>
            <person name="Lunden K."/>
            <person name="Morin E."/>
            <person name="Murat C."/>
            <person name="Park J."/>
            <person name="Raffaello T."/>
            <person name="Rouze P."/>
            <person name="Salamov A."/>
            <person name="Schmutz J."/>
            <person name="Solheim H."/>
            <person name="Stahlberg J."/>
            <person name="Velez H."/>
            <person name="de Vries R.P."/>
            <person name="Wiebenga A."/>
            <person name="Woodward S."/>
            <person name="Yakovlev I."/>
            <person name="Garbelotto M."/>
            <person name="Martin F."/>
            <person name="Grigoriev I.V."/>
            <person name="Stenlid J."/>
        </authorList>
    </citation>
    <scope>NUCLEOTIDE SEQUENCE [LARGE SCALE GENOMIC DNA]</scope>
    <source>
        <strain evidence="2 3">TC 32-1</strain>
    </source>
</reference>
<proteinExistence type="predicted"/>
<dbReference type="Proteomes" id="UP000030671">
    <property type="component" value="Unassembled WGS sequence"/>
</dbReference>
<dbReference type="EMBL" id="KI925466">
    <property type="protein sequence ID" value="ETW75151.1"/>
    <property type="molecule type" value="Genomic_DNA"/>
</dbReference>
<feature type="repeat" description="ANK" evidence="1">
    <location>
        <begin position="224"/>
        <end position="256"/>
    </location>
</feature>
<organism evidence="2 3">
    <name type="scientific">Heterobasidion irregulare (strain TC 32-1)</name>
    <dbReference type="NCBI Taxonomy" id="747525"/>
    <lineage>
        <taxon>Eukaryota</taxon>
        <taxon>Fungi</taxon>
        <taxon>Dikarya</taxon>
        <taxon>Basidiomycota</taxon>
        <taxon>Agaricomycotina</taxon>
        <taxon>Agaricomycetes</taxon>
        <taxon>Russulales</taxon>
        <taxon>Bondarzewiaceae</taxon>
        <taxon>Heterobasidion</taxon>
        <taxon>Heterobasidion annosum species complex</taxon>
    </lineage>
</organism>
<dbReference type="KEGG" id="hir:HETIRDRAFT_330631"/>
<dbReference type="RefSeq" id="XP_009552599.1">
    <property type="nucleotide sequence ID" value="XM_009554304.1"/>
</dbReference>
<evidence type="ECO:0000313" key="3">
    <source>
        <dbReference type="Proteomes" id="UP000030671"/>
    </source>
</evidence>
<dbReference type="eggNOG" id="ENOG502RCRU">
    <property type="taxonomic scope" value="Eukaryota"/>
</dbReference>
<dbReference type="InterPro" id="IPR002110">
    <property type="entry name" value="Ankyrin_rpt"/>
</dbReference>
<feature type="non-terminal residue" evidence="2">
    <location>
        <position position="1"/>
    </location>
</feature>
<keyword evidence="1" id="KW-0040">ANK repeat</keyword>
<dbReference type="AlphaFoldDB" id="W4JQI3"/>
<keyword evidence="3" id="KW-1185">Reference proteome</keyword>
<dbReference type="OrthoDB" id="508139at2759"/>
<accession>W4JQI3</accession>